<evidence type="ECO:0000256" key="1">
    <source>
        <dbReference type="SAM" id="MobiDB-lite"/>
    </source>
</evidence>
<dbReference type="EMBL" id="JAANNT010000011">
    <property type="protein sequence ID" value="NUV29659.1"/>
    <property type="molecule type" value="Genomic_DNA"/>
</dbReference>
<sequence>MRSPRRGPVAAPWLLFYSRYAGFMDMNGDKLSPGAIIDLTDWAELENADGSAFPVTPAKLHDLTSGDFLKVTSSLSHLYHALLNDGVVYSATAPAFRYVAALLGDRESRAALTPSWDGDKFPLRGKLLSWLADVAFDVSIEHEQRIREWGGYSPTEPFPDFLNIRSIYPEAFPGVASYFDDLDPRVVEAALVAAVRFLESPALAVHRGRLTFLLENVLAQSSSERHRSLASEALASWEQGRVLMEPFTDPHPSEEHGKDHHHSHGKRGSVDEPPF</sequence>
<dbReference type="Proteomes" id="UP000540128">
    <property type="component" value="Unassembled WGS sequence"/>
</dbReference>
<gene>
    <name evidence="2" type="ORF">G6W59_15230</name>
</gene>
<evidence type="ECO:0000313" key="2">
    <source>
        <dbReference type="EMBL" id="NUV29659.1"/>
    </source>
</evidence>
<reference evidence="2 3" key="1">
    <citation type="submission" date="2020-03" db="EMBL/GenBank/DDBJ databases">
        <title>Complete genome sequence of sixteen Streptomyces strains facilitates identification of candidate genes involved in plant growth-promotion in grain legumes and cereals.</title>
        <authorList>
            <person name="Gopalakrishnan S."/>
            <person name="Thakur V."/>
            <person name="Saxena R."/>
            <person name="Vadlamudi S."/>
            <person name="Purohit S."/>
            <person name="Kumar V."/>
            <person name="Rathore A."/>
            <person name="Chitikineni A."/>
            <person name="Varshney R.K."/>
        </authorList>
    </citation>
    <scope>NUCLEOTIDE SEQUENCE [LARGE SCALE GENOMIC DNA]</scope>
    <source>
        <strain evidence="2 3">KAI-180</strain>
    </source>
</reference>
<protein>
    <submittedName>
        <fullName evidence="2">Uncharacterized protein</fullName>
    </submittedName>
</protein>
<evidence type="ECO:0000313" key="3">
    <source>
        <dbReference type="Proteomes" id="UP000540128"/>
    </source>
</evidence>
<dbReference type="AlphaFoldDB" id="A0A7Y6C9Q0"/>
<feature type="region of interest" description="Disordered" evidence="1">
    <location>
        <begin position="245"/>
        <end position="275"/>
    </location>
</feature>
<keyword evidence="3" id="KW-1185">Reference proteome</keyword>
<name>A0A7Y6C9Q0_9ACTN</name>
<organism evidence="2 3">
    <name type="scientific">Streptomyces odorifer</name>
    <dbReference type="NCBI Taxonomy" id="53450"/>
    <lineage>
        <taxon>Bacteria</taxon>
        <taxon>Bacillati</taxon>
        <taxon>Actinomycetota</taxon>
        <taxon>Actinomycetes</taxon>
        <taxon>Kitasatosporales</taxon>
        <taxon>Streptomycetaceae</taxon>
        <taxon>Streptomyces</taxon>
        <taxon>Streptomyces albidoflavus group</taxon>
    </lineage>
</organism>
<accession>A0A7Y6C9Q0</accession>
<proteinExistence type="predicted"/>
<comment type="caution">
    <text evidence="2">The sequence shown here is derived from an EMBL/GenBank/DDBJ whole genome shotgun (WGS) entry which is preliminary data.</text>
</comment>